<dbReference type="EMBL" id="QFGA01000003">
    <property type="protein sequence ID" value="TEB04799.1"/>
    <property type="molecule type" value="Genomic_DNA"/>
</dbReference>
<gene>
    <name evidence="1" type="ORF">Psch_03561</name>
</gene>
<proteinExistence type="predicted"/>
<accession>A0A4Y7R7U7</accession>
<name>A0A4Y7R7U7_9FIRM</name>
<evidence type="ECO:0000313" key="1">
    <source>
        <dbReference type="EMBL" id="TEB04799.1"/>
    </source>
</evidence>
<dbReference type="AlphaFoldDB" id="A0A4Y7R7U7"/>
<keyword evidence="2" id="KW-1185">Reference proteome</keyword>
<dbReference type="Proteomes" id="UP000298324">
    <property type="component" value="Unassembled WGS sequence"/>
</dbReference>
<reference evidence="1 2" key="1">
    <citation type="journal article" date="2018" name="Environ. Microbiol.">
        <title>Novel energy conservation strategies and behaviour of Pelotomaculum schinkii driving syntrophic propionate catabolism.</title>
        <authorList>
            <person name="Hidalgo-Ahumada C.A.P."/>
            <person name="Nobu M.K."/>
            <person name="Narihiro T."/>
            <person name="Tamaki H."/>
            <person name="Liu W.T."/>
            <person name="Kamagata Y."/>
            <person name="Stams A.J.M."/>
            <person name="Imachi H."/>
            <person name="Sousa D.Z."/>
        </authorList>
    </citation>
    <scope>NUCLEOTIDE SEQUENCE [LARGE SCALE GENOMIC DNA]</scope>
    <source>
        <strain evidence="1 2">HH</strain>
    </source>
</reference>
<sequence length="71" mass="8370">MPSCLLLYSILFGTIDKVIKKINYSASFRMEIYPRFSSEGHLPMIGLTKNYFWPFRVSVRGFKRNIIVKYS</sequence>
<protein>
    <submittedName>
        <fullName evidence="1">Uncharacterized protein</fullName>
    </submittedName>
</protein>
<comment type="caution">
    <text evidence="1">The sequence shown here is derived from an EMBL/GenBank/DDBJ whole genome shotgun (WGS) entry which is preliminary data.</text>
</comment>
<evidence type="ECO:0000313" key="2">
    <source>
        <dbReference type="Proteomes" id="UP000298324"/>
    </source>
</evidence>
<organism evidence="1 2">
    <name type="scientific">Pelotomaculum schinkii</name>
    <dbReference type="NCBI Taxonomy" id="78350"/>
    <lineage>
        <taxon>Bacteria</taxon>
        <taxon>Bacillati</taxon>
        <taxon>Bacillota</taxon>
        <taxon>Clostridia</taxon>
        <taxon>Eubacteriales</taxon>
        <taxon>Desulfotomaculaceae</taxon>
        <taxon>Pelotomaculum</taxon>
    </lineage>
</organism>